<dbReference type="Pfam" id="PF01040">
    <property type="entry name" value="UbiA"/>
    <property type="match status" value="1"/>
</dbReference>
<name>A0A1R3GNU2_COCAP</name>
<evidence type="ECO:0000256" key="6">
    <source>
        <dbReference type="ARBA" id="ARBA00022989"/>
    </source>
</evidence>
<evidence type="ECO:0000313" key="10">
    <source>
        <dbReference type="Proteomes" id="UP000188268"/>
    </source>
</evidence>
<dbReference type="FunFam" id="1.20.120.1780:FF:000001">
    <property type="entry name" value="4-hydroxybenzoate octaprenyltransferase"/>
    <property type="match status" value="1"/>
</dbReference>
<feature type="non-terminal residue" evidence="9">
    <location>
        <position position="1"/>
    </location>
</feature>
<reference evidence="9 10" key="1">
    <citation type="submission" date="2013-09" db="EMBL/GenBank/DDBJ databases">
        <title>Corchorus capsularis genome sequencing.</title>
        <authorList>
            <person name="Alam M."/>
            <person name="Haque M.S."/>
            <person name="Islam M.S."/>
            <person name="Emdad E.M."/>
            <person name="Islam M.M."/>
            <person name="Ahmed B."/>
            <person name="Halim A."/>
            <person name="Hossen Q.M.M."/>
            <person name="Hossain M.Z."/>
            <person name="Ahmed R."/>
            <person name="Khan M.M."/>
            <person name="Islam R."/>
            <person name="Rashid M.M."/>
            <person name="Khan S.A."/>
            <person name="Rahman M.S."/>
            <person name="Alam M."/>
        </authorList>
    </citation>
    <scope>NUCLEOTIDE SEQUENCE [LARGE SCALE GENOMIC DNA]</scope>
    <source>
        <strain evidence="10">cv. CVL-1</strain>
        <tissue evidence="9">Whole seedling</tissue>
    </source>
</reference>
<accession>A0A1R3GNU2</accession>
<dbReference type="PANTHER" id="PTHR11048">
    <property type="entry name" value="PRENYLTRANSFERASES"/>
    <property type="match status" value="1"/>
</dbReference>
<dbReference type="Gramene" id="OMO59707">
    <property type="protein sequence ID" value="OMO59707"/>
    <property type="gene ID" value="CCACVL1_24653"/>
</dbReference>
<evidence type="ECO:0000256" key="4">
    <source>
        <dbReference type="ARBA" id="ARBA00022679"/>
    </source>
</evidence>
<comment type="cofactor">
    <cofactor evidence="1">
        <name>Mg(2+)</name>
        <dbReference type="ChEBI" id="CHEBI:18420"/>
    </cofactor>
</comment>
<dbReference type="PANTHER" id="PTHR11048:SF40">
    <property type="entry name" value="4-HYDROXYBENZOATE POLYPRENYLTRANSFERASE, MITOCHONDRIAL-LIKE ISOFORM X1"/>
    <property type="match status" value="1"/>
</dbReference>
<evidence type="ECO:0000256" key="2">
    <source>
        <dbReference type="ARBA" id="ARBA00004141"/>
    </source>
</evidence>
<dbReference type="Proteomes" id="UP000188268">
    <property type="component" value="Unassembled WGS sequence"/>
</dbReference>
<evidence type="ECO:0000256" key="3">
    <source>
        <dbReference type="ARBA" id="ARBA00005985"/>
    </source>
</evidence>
<evidence type="ECO:0000256" key="1">
    <source>
        <dbReference type="ARBA" id="ARBA00001946"/>
    </source>
</evidence>
<dbReference type="GO" id="GO:0006744">
    <property type="term" value="P:ubiquinone biosynthetic process"/>
    <property type="evidence" value="ECO:0007669"/>
    <property type="project" value="TreeGrafter"/>
</dbReference>
<keyword evidence="4 9" id="KW-0808">Transferase</keyword>
<dbReference type="InterPro" id="IPR000537">
    <property type="entry name" value="UbiA_prenyltransferase"/>
</dbReference>
<organism evidence="9 10">
    <name type="scientific">Corchorus capsularis</name>
    <name type="common">Jute</name>
    <dbReference type="NCBI Taxonomy" id="210143"/>
    <lineage>
        <taxon>Eukaryota</taxon>
        <taxon>Viridiplantae</taxon>
        <taxon>Streptophyta</taxon>
        <taxon>Embryophyta</taxon>
        <taxon>Tracheophyta</taxon>
        <taxon>Spermatophyta</taxon>
        <taxon>Magnoliopsida</taxon>
        <taxon>eudicotyledons</taxon>
        <taxon>Gunneridae</taxon>
        <taxon>Pentapetalae</taxon>
        <taxon>rosids</taxon>
        <taxon>malvids</taxon>
        <taxon>Malvales</taxon>
        <taxon>Malvaceae</taxon>
        <taxon>Grewioideae</taxon>
        <taxon>Apeibeae</taxon>
        <taxon>Corchorus</taxon>
    </lineage>
</organism>
<evidence type="ECO:0000256" key="8">
    <source>
        <dbReference type="SAM" id="Phobius"/>
    </source>
</evidence>
<dbReference type="OMA" id="FRFKSTH"/>
<dbReference type="InterPro" id="IPR039653">
    <property type="entry name" value="Prenyltransferase"/>
</dbReference>
<evidence type="ECO:0000256" key="5">
    <source>
        <dbReference type="ARBA" id="ARBA00022692"/>
    </source>
</evidence>
<proteinExistence type="inferred from homology"/>
<dbReference type="GO" id="GO:0005743">
    <property type="term" value="C:mitochondrial inner membrane"/>
    <property type="evidence" value="ECO:0007669"/>
    <property type="project" value="TreeGrafter"/>
</dbReference>
<keyword evidence="10" id="KW-1185">Reference proteome</keyword>
<comment type="similarity">
    <text evidence="3">Belongs to the UbiA prenyltransferase family.</text>
</comment>
<sequence>PQAYLGLTINWGALFGWYGIKGSLQPSIVLPLYICGFFWTLLYDTIYAHQDKEHDVKVGVKSTALKLGESAKEWTSGFAISCIGGLALSGYNAAIGWPYYVFLAAASAHLAWQIGTANLSSPVDCSRK</sequence>
<comment type="caution">
    <text evidence="9">The sequence shown here is derived from an EMBL/GenBank/DDBJ whole genome shotgun (WGS) entry which is preliminary data.</text>
</comment>
<dbReference type="Gene3D" id="1.20.120.1780">
    <property type="entry name" value="UbiA prenyltransferase"/>
    <property type="match status" value="1"/>
</dbReference>
<keyword evidence="7 8" id="KW-0472">Membrane</keyword>
<dbReference type="EMBL" id="AWWV01013878">
    <property type="protein sequence ID" value="OMO59707.1"/>
    <property type="molecule type" value="Genomic_DNA"/>
</dbReference>
<protein>
    <submittedName>
        <fullName evidence="9">UbiA prenyltransferase family</fullName>
    </submittedName>
</protein>
<dbReference type="OrthoDB" id="18170at2759"/>
<gene>
    <name evidence="9" type="ORF">CCACVL1_24653</name>
</gene>
<evidence type="ECO:0000313" key="9">
    <source>
        <dbReference type="EMBL" id="OMO59707.1"/>
    </source>
</evidence>
<dbReference type="AlphaFoldDB" id="A0A1R3GNU2"/>
<dbReference type="STRING" id="210143.A0A1R3GNU2"/>
<keyword evidence="5 8" id="KW-0812">Transmembrane</keyword>
<evidence type="ECO:0000256" key="7">
    <source>
        <dbReference type="ARBA" id="ARBA00023136"/>
    </source>
</evidence>
<feature type="transmembrane region" description="Helical" evidence="8">
    <location>
        <begin position="24"/>
        <end position="43"/>
    </location>
</feature>
<keyword evidence="6 8" id="KW-1133">Transmembrane helix</keyword>
<comment type="subcellular location">
    <subcellularLocation>
        <location evidence="2">Membrane</location>
        <topology evidence="2">Multi-pass membrane protein</topology>
    </subcellularLocation>
</comment>
<dbReference type="GO" id="GO:0016765">
    <property type="term" value="F:transferase activity, transferring alkyl or aryl (other than methyl) groups"/>
    <property type="evidence" value="ECO:0007669"/>
    <property type="project" value="InterPro"/>
</dbReference>